<dbReference type="InterPro" id="IPR029063">
    <property type="entry name" value="SAM-dependent_MTases_sf"/>
</dbReference>
<name>A0A383F2Y0_9ZZZZ</name>
<evidence type="ECO:0008006" key="2">
    <source>
        <dbReference type="Google" id="ProtNLM"/>
    </source>
</evidence>
<dbReference type="SUPFAM" id="SSF53335">
    <property type="entry name" value="S-adenosyl-L-methionine-dependent methyltransferases"/>
    <property type="match status" value="1"/>
</dbReference>
<gene>
    <name evidence="1" type="ORF">METZ01_LOCUS515592</name>
</gene>
<reference evidence="1" key="1">
    <citation type="submission" date="2018-05" db="EMBL/GenBank/DDBJ databases">
        <authorList>
            <person name="Lanie J.A."/>
            <person name="Ng W.-L."/>
            <person name="Kazmierczak K.M."/>
            <person name="Andrzejewski T.M."/>
            <person name="Davidsen T.M."/>
            <person name="Wayne K.J."/>
            <person name="Tettelin H."/>
            <person name="Glass J.I."/>
            <person name="Rusch D."/>
            <person name="Podicherti R."/>
            <person name="Tsui H.-C.T."/>
            <person name="Winkler M.E."/>
        </authorList>
    </citation>
    <scope>NUCLEOTIDE SEQUENCE</scope>
</reference>
<dbReference type="PANTHER" id="PTHR14614">
    <property type="entry name" value="HEPATOCELLULAR CARCINOMA-ASSOCIATED ANTIGEN"/>
    <property type="match status" value="1"/>
</dbReference>
<evidence type="ECO:0000313" key="1">
    <source>
        <dbReference type="EMBL" id="SVE62738.1"/>
    </source>
</evidence>
<sequence>MPRQKTVSIHGYPITEKQVQLKYSLVKIAVVADPEPLIDQAEHEDNFPYWAEIWPSAIGLANFIETPNAPILGKCILEIGCGLGLTGIVACQQKRKVIFTDWKIDPLFFAHYNTSLNQCNDLARFIQMDWKSLCL</sequence>
<dbReference type="AlphaFoldDB" id="A0A383F2Y0"/>
<proteinExistence type="predicted"/>
<feature type="non-terminal residue" evidence="1">
    <location>
        <position position="135"/>
    </location>
</feature>
<accession>A0A383F2Y0</accession>
<dbReference type="Gene3D" id="3.40.50.150">
    <property type="entry name" value="Vaccinia Virus protein VP39"/>
    <property type="match status" value="1"/>
</dbReference>
<dbReference type="EMBL" id="UINC01230557">
    <property type="protein sequence ID" value="SVE62738.1"/>
    <property type="molecule type" value="Genomic_DNA"/>
</dbReference>
<dbReference type="Pfam" id="PF10294">
    <property type="entry name" value="Methyltransf_16"/>
    <property type="match status" value="1"/>
</dbReference>
<protein>
    <recommendedName>
        <fullName evidence="2">Methyltransferase small domain-containing protein</fullName>
    </recommendedName>
</protein>
<dbReference type="InterPro" id="IPR019410">
    <property type="entry name" value="Methyltransf_16"/>
</dbReference>
<organism evidence="1">
    <name type="scientific">marine metagenome</name>
    <dbReference type="NCBI Taxonomy" id="408172"/>
    <lineage>
        <taxon>unclassified sequences</taxon>
        <taxon>metagenomes</taxon>
        <taxon>ecological metagenomes</taxon>
    </lineage>
</organism>